<sequence length="242" mass="27399">MESSSYDNNDTIKSRSLEFSIIGLSTDPFEKLREGLELCPFTGVQSLRKRLNDRRDALQKDTTRHQFLVFSNVPVSIASNLSDDSCRVSKFARLFYNVTTQTLIVKITPSPEHEAASLAFYDCIRDEISAMDLEHEVEPLGSTTVQIGDWKKEADECWAVSTQNTQITTILEIGLSESSRRLALEARGWLETRGSLVQVAITLKIDRDIPKITIKCWELCARQSSISTEHHLHRLLVLKKSV</sequence>
<name>A0AAD7QM38_9ASCO</name>
<protein>
    <submittedName>
        <fullName evidence="1">Uncharacterized protein</fullName>
    </submittedName>
</protein>
<reference evidence="1" key="1">
    <citation type="submission" date="2023-03" db="EMBL/GenBank/DDBJ databases">
        <title>Near-Complete genome sequence of Lipomyces tetrasporous NRRL Y-64009, an oleaginous yeast capable of growing on lignocellulosic hydrolysates.</title>
        <authorList>
            <consortium name="Lawrence Berkeley National Laboratory"/>
            <person name="Jagtap S.S."/>
            <person name="Liu J.-J."/>
            <person name="Walukiewicz H.E."/>
            <person name="Pangilinan J."/>
            <person name="Lipzen A."/>
            <person name="Ahrendt S."/>
            <person name="Koriabine M."/>
            <person name="Cobaugh K."/>
            <person name="Salamov A."/>
            <person name="Yoshinaga Y."/>
            <person name="Ng V."/>
            <person name="Daum C."/>
            <person name="Grigoriev I.V."/>
            <person name="Slininger P.J."/>
            <person name="Dien B.S."/>
            <person name="Jin Y.-S."/>
            <person name="Rao C.V."/>
        </authorList>
    </citation>
    <scope>NUCLEOTIDE SEQUENCE</scope>
    <source>
        <strain evidence="1">NRRL Y-64009</strain>
    </source>
</reference>
<dbReference type="Proteomes" id="UP001217417">
    <property type="component" value="Unassembled WGS sequence"/>
</dbReference>
<organism evidence="1 2">
    <name type="scientific">Lipomyces tetrasporus</name>
    <dbReference type="NCBI Taxonomy" id="54092"/>
    <lineage>
        <taxon>Eukaryota</taxon>
        <taxon>Fungi</taxon>
        <taxon>Dikarya</taxon>
        <taxon>Ascomycota</taxon>
        <taxon>Saccharomycotina</taxon>
        <taxon>Lipomycetes</taxon>
        <taxon>Lipomycetales</taxon>
        <taxon>Lipomycetaceae</taxon>
        <taxon>Lipomyces</taxon>
    </lineage>
</organism>
<dbReference type="AlphaFoldDB" id="A0AAD7QM38"/>
<keyword evidence="2" id="KW-1185">Reference proteome</keyword>
<dbReference type="GeneID" id="80883587"/>
<evidence type="ECO:0000313" key="2">
    <source>
        <dbReference type="Proteomes" id="UP001217417"/>
    </source>
</evidence>
<gene>
    <name evidence="1" type="ORF">POJ06DRAFT_259796</name>
</gene>
<evidence type="ECO:0000313" key="1">
    <source>
        <dbReference type="EMBL" id="KAJ8097708.1"/>
    </source>
</evidence>
<accession>A0AAD7QM38</accession>
<dbReference type="EMBL" id="JARPMG010000010">
    <property type="protein sequence ID" value="KAJ8097708.1"/>
    <property type="molecule type" value="Genomic_DNA"/>
</dbReference>
<dbReference type="RefSeq" id="XP_056041158.1">
    <property type="nucleotide sequence ID" value="XM_056188421.1"/>
</dbReference>
<comment type="caution">
    <text evidence="1">The sequence shown here is derived from an EMBL/GenBank/DDBJ whole genome shotgun (WGS) entry which is preliminary data.</text>
</comment>
<proteinExistence type="predicted"/>